<dbReference type="SUPFAM" id="SSF47336">
    <property type="entry name" value="ACP-like"/>
    <property type="match status" value="1"/>
</dbReference>
<dbReference type="InterPro" id="IPR025110">
    <property type="entry name" value="AMP-bd_C"/>
</dbReference>
<gene>
    <name evidence="4" type="ORF">VA596_23985</name>
</gene>
<dbReference type="EMBL" id="JAYFSI010000005">
    <property type="protein sequence ID" value="MEA5362617.1"/>
    <property type="molecule type" value="Genomic_DNA"/>
</dbReference>
<dbReference type="PANTHER" id="PTHR43767">
    <property type="entry name" value="LONG-CHAIN-FATTY-ACID--COA LIGASE"/>
    <property type="match status" value="1"/>
</dbReference>
<organism evidence="4 5">
    <name type="scientific">Amycolatopsis heterodermiae</name>
    <dbReference type="NCBI Taxonomy" id="3110235"/>
    <lineage>
        <taxon>Bacteria</taxon>
        <taxon>Bacillati</taxon>
        <taxon>Actinomycetota</taxon>
        <taxon>Actinomycetes</taxon>
        <taxon>Pseudonocardiales</taxon>
        <taxon>Pseudonocardiaceae</taxon>
        <taxon>Amycolatopsis</taxon>
    </lineage>
</organism>
<dbReference type="InterPro" id="IPR009081">
    <property type="entry name" value="PP-bd_ACP"/>
</dbReference>
<dbReference type="Pfam" id="PF00550">
    <property type="entry name" value="PP-binding"/>
    <property type="match status" value="1"/>
</dbReference>
<dbReference type="Gene3D" id="3.30.300.30">
    <property type="match status" value="1"/>
</dbReference>
<dbReference type="InterPro" id="IPR045851">
    <property type="entry name" value="AMP-bd_C_sf"/>
</dbReference>
<evidence type="ECO:0000256" key="1">
    <source>
        <dbReference type="ARBA" id="ARBA00022450"/>
    </source>
</evidence>
<dbReference type="SMART" id="SM00823">
    <property type="entry name" value="PKS_PP"/>
    <property type="match status" value="1"/>
</dbReference>
<dbReference type="InterPro" id="IPR036736">
    <property type="entry name" value="ACP-like_sf"/>
</dbReference>
<dbReference type="Proteomes" id="UP001304298">
    <property type="component" value="Unassembled WGS sequence"/>
</dbReference>
<dbReference type="PROSITE" id="PS00455">
    <property type="entry name" value="AMP_BINDING"/>
    <property type="match status" value="1"/>
</dbReference>
<dbReference type="Pfam" id="PF13193">
    <property type="entry name" value="AMP-binding_C"/>
    <property type="match status" value="1"/>
</dbReference>
<dbReference type="CDD" id="cd04433">
    <property type="entry name" value="AFD_class_I"/>
    <property type="match status" value="1"/>
</dbReference>
<feature type="domain" description="Carrier" evidence="3">
    <location>
        <begin position="491"/>
        <end position="568"/>
    </location>
</feature>
<reference evidence="4 5" key="1">
    <citation type="submission" date="2023-12" db="EMBL/GenBank/DDBJ databases">
        <title>Amycolatopsis sp. V23-08.</title>
        <authorList>
            <person name="Somphong A."/>
        </authorList>
    </citation>
    <scope>NUCLEOTIDE SEQUENCE [LARGE SCALE GENOMIC DNA]</scope>
    <source>
        <strain evidence="4 5">V23-08</strain>
    </source>
</reference>
<keyword evidence="1" id="KW-0596">Phosphopantetheine</keyword>
<dbReference type="Pfam" id="PF00501">
    <property type="entry name" value="AMP-binding"/>
    <property type="match status" value="1"/>
</dbReference>
<keyword evidence="2" id="KW-0597">Phosphoprotein</keyword>
<evidence type="ECO:0000313" key="4">
    <source>
        <dbReference type="EMBL" id="MEA5362617.1"/>
    </source>
</evidence>
<comment type="caution">
    <text evidence="4">The sequence shown here is derived from an EMBL/GenBank/DDBJ whole genome shotgun (WGS) entry which is preliminary data.</text>
</comment>
<dbReference type="PANTHER" id="PTHR43767:SF1">
    <property type="entry name" value="NONRIBOSOMAL PEPTIDE SYNTHASE PES1 (EUROFUNG)-RELATED"/>
    <property type="match status" value="1"/>
</dbReference>
<protein>
    <submittedName>
        <fullName evidence="4">AMP-binding protein</fullName>
    </submittedName>
</protein>
<dbReference type="InterPro" id="IPR042099">
    <property type="entry name" value="ANL_N_sf"/>
</dbReference>
<dbReference type="RefSeq" id="WP_323330209.1">
    <property type="nucleotide sequence ID" value="NZ_JAYFSI010000005.1"/>
</dbReference>
<dbReference type="InterPro" id="IPR000873">
    <property type="entry name" value="AMP-dep_synth/lig_dom"/>
</dbReference>
<dbReference type="PROSITE" id="PS50075">
    <property type="entry name" value="CARRIER"/>
    <property type="match status" value="1"/>
</dbReference>
<dbReference type="InterPro" id="IPR050237">
    <property type="entry name" value="ATP-dep_AMP-bd_enzyme"/>
</dbReference>
<name>A0ABU5R8Q6_9PSEU</name>
<proteinExistence type="predicted"/>
<dbReference type="InterPro" id="IPR020845">
    <property type="entry name" value="AMP-binding_CS"/>
</dbReference>
<keyword evidence="5" id="KW-1185">Reference proteome</keyword>
<dbReference type="InterPro" id="IPR020806">
    <property type="entry name" value="PKS_PP-bd"/>
</dbReference>
<evidence type="ECO:0000259" key="3">
    <source>
        <dbReference type="PROSITE" id="PS50075"/>
    </source>
</evidence>
<dbReference type="Gene3D" id="1.10.1200.10">
    <property type="entry name" value="ACP-like"/>
    <property type="match status" value="1"/>
</dbReference>
<sequence length="571" mass="60485">MSGVPLVAATVPELLRRRAAAEPDAAAVIDPRGRVLRPGPWLAEAERLARGLVHRGVHAGDFVWLVAAEEDYRDFAVAYLAVLLAGAVAVPVSAGDHAPALRAHPRLRDAFTLSFGSGPGVAFADLAAGPEAPGPLPGIRPDMPAEVSFTSGTEGEPKAVVSYHETLCSTYASEALTSQPQQGSRFLLALPFGHTFAQTIFIDALQTLGAELHVLSGFEPRAFVAELGRRSIAVTFLVPSMLEILMREPELDWAGATALEVACVSGAAVRREALDFLARQVPHATVVNSYCGTEVWPAGTDWVYRPDEPVSAGLPWEGREIRVTGRDGEPLPPGEVGTLSMASLGVLPRTPLEDGGRPERGRWIRTGDLASIGADGRLTIVARAGDVFDCGGVLISPEELEAVLLDHPAITDAAVVPAAHPTLQAIPVALVVTARPVEPADVLAFALDRLGPERAPRSVRLVPAAPGIPRNRAGKVLRREAAALLDRLAGAEFTADHRSVELYLATTLGDLLGAPARPGNFFELGGDSLTALKLCLRLQADHGIRLDARLIREHPELGDLAKAITGTDRLR</sequence>
<accession>A0ABU5R8Q6</accession>
<dbReference type="Gene3D" id="3.40.50.12780">
    <property type="entry name" value="N-terminal domain of ligase-like"/>
    <property type="match status" value="1"/>
</dbReference>
<evidence type="ECO:0000256" key="2">
    <source>
        <dbReference type="ARBA" id="ARBA00022553"/>
    </source>
</evidence>
<dbReference type="SUPFAM" id="SSF56801">
    <property type="entry name" value="Acetyl-CoA synthetase-like"/>
    <property type="match status" value="1"/>
</dbReference>
<evidence type="ECO:0000313" key="5">
    <source>
        <dbReference type="Proteomes" id="UP001304298"/>
    </source>
</evidence>